<feature type="domain" description="Methyl-accepting transducer" evidence="5">
    <location>
        <begin position="222"/>
        <end position="458"/>
    </location>
</feature>
<evidence type="ECO:0000256" key="1">
    <source>
        <dbReference type="ARBA" id="ARBA00023224"/>
    </source>
</evidence>
<keyword evidence="4" id="KW-0472">Membrane</keyword>
<evidence type="ECO:0000313" key="7">
    <source>
        <dbReference type="Proteomes" id="UP000184442"/>
    </source>
</evidence>
<dbReference type="EMBL" id="FQZS01000031">
    <property type="protein sequence ID" value="SHJ33094.1"/>
    <property type="molecule type" value="Genomic_DNA"/>
</dbReference>
<name>A0A1M6IF47_9FIRM</name>
<dbReference type="Gene3D" id="1.10.287.950">
    <property type="entry name" value="Methyl-accepting chemotaxis protein"/>
    <property type="match status" value="1"/>
</dbReference>
<dbReference type="PANTHER" id="PTHR32089">
    <property type="entry name" value="METHYL-ACCEPTING CHEMOTAXIS PROTEIN MCPB"/>
    <property type="match status" value="1"/>
</dbReference>
<dbReference type="PROSITE" id="PS50111">
    <property type="entry name" value="CHEMOTAXIS_TRANSDUC_2"/>
    <property type="match status" value="1"/>
</dbReference>
<keyword evidence="4" id="KW-0812">Transmembrane</keyword>
<dbReference type="STRING" id="1122184.SAMN02745176_03227"/>
<dbReference type="GO" id="GO:0004888">
    <property type="term" value="F:transmembrane signaling receptor activity"/>
    <property type="evidence" value="ECO:0007669"/>
    <property type="project" value="InterPro"/>
</dbReference>
<dbReference type="GO" id="GO:0016020">
    <property type="term" value="C:membrane"/>
    <property type="evidence" value="ECO:0007669"/>
    <property type="project" value="InterPro"/>
</dbReference>
<dbReference type="GO" id="GO:0006935">
    <property type="term" value="P:chemotaxis"/>
    <property type="evidence" value="ECO:0007669"/>
    <property type="project" value="InterPro"/>
</dbReference>
<feature type="transmembrane region" description="Helical" evidence="4">
    <location>
        <begin position="49"/>
        <end position="66"/>
    </location>
</feature>
<dbReference type="PANTHER" id="PTHR32089:SF112">
    <property type="entry name" value="LYSOZYME-LIKE PROTEIN-RELATED"/>
    <property type="match status" value="1"/>
</dbReference>
<feature type="transmembrane region" description="Helical" evidence="4">
    <location>
        <begin position="21"/>
        <end position="43"/>
    </location>
</feature>
<gene>
    <name evidence="6" type="ORF">SAMN02745176_03227</name>
</gene>
<dbReference type="OrthoDB" id="9772924at2"/>
<protein>
    <submittedName>
        <fullName evidence="6">Methyl-accepting chemotaxis protein</fullName>
    </submittedName>
</protein>
<evidence type="ECO:0000256" key="4">
    <source>
        <dbReference type="SAM" id="Phobius"/>
    </source>
</evidence>
<evidence type="ECO:0000259" key="5">
    <source>
        <dbReference type="PROSITE" id="PS50111"/>
    </source>
</evidence>
<reference evidence="6 7" key="1">
    <citation type="submission" date="2016-11" db="EMBL/GenBank/DDBJ databases">
        <authorList>
            <person name="Jaros S."/>
            <person name="Januszkiewicz K."/>
            <person name="Wedrychowicz H."/>
        </authorList>
    </citation>
    <scope>NUCLEOTIDE SEQUENCE [LARGE SCALE GENOMIC DNA]</scope>
    <source>
        <strain evidence="6 7">DSM 19022</strain>
    </source>
</reference>
<dbReference type="Proteomes" id="UP000184442">
    <property type="component" value="Unassembled WGS sequence"/>
</dbReference>
<dbReference type="InterPro" id="IPR004089">
    <property type="entry name" value="MCPsignal_dom"/>
</dbReference>
<dbReference type="RefSeq" id="WP_073027528.1">
    <property type="nucleotide sequence ID" value="NZ_FQZS01000031.1"/>
</dbReference>
<dbReference type="Pfam" id="PF00015">
    <property type="entry name" value="MCPsignal"/>
    <property type="match status" value="1"/>
</dbReference>
<keyword evidence="1 3" id="KW-0807">Transducer</keyword>
<comment type="similarity">
    <text evidence="2">Belongs to the methyl-accepting chemotaxis (MCP) protein family.</text>
</comment>
<organism evidence="6 7">
    <name type="scientific">Lutispora thermophila DSM 19022</name>
    <dbReference type="NCBI Taxonomy" id="1122184"/>
    <lineage>
        <taxon>Bacteria</taxon>
        <taxon>Bacillati</taxon>
        <taxon>Bacillota</taxon>
        <taxon>Clostridia</taxon>
        <taxon>Lutisporales</taxon>
        <taxon>Lutisporaceae</taxon>
        <taxon>Lutispora</taxon>
    </lineage>
</organism>
<feature type="transmembrane region" description="Helical" evidence="4">
    <location>
        <begin position="97"/>
        <end position="114"/>
    </location>
</feature>
<feature type="transmembrane region" description="Helical" evidence="4">
    <location>
        <begin position="75"/>
        <end position="91"/>
    </location>
</feature>
<proteinExistence type="inferred from homology"/>
<dbReference type="AlphaFoldDB" id="A0A1M6IF47"/>
<evidence type="ECO:0000256" key="2">
    <source>
        <dbReference type="ARBA" id="ARBA00029447"/>
    </source>
</evidence>
<sequence>MTKQHIIHRNDEVSNKSTTNILLIFTLAFPALILLGWLGIFYIDDLTTLIIYCLIGTIATISPFILRKIGINSQFLKYYAIAMAGVAIGILNLSNQIDIYIALILPIAMSCIYFDKKLTIMASIFQCLIIIITNYPKLTSNPFYVDDPFGHYVADTAGFILEIIILSAIFIWIANRTRNILNNLSKTEEQSLLYIDNLQGVMNSSKDASETLSTSVKQLLQAIEQATASNENINQNADSAALGCEQNLKYIENTNTTVANISDALESISAKTQKLSEISQDTSTATEENEKIINQAISYMEEIELSTKQNKIIINSLSSISEEIGRIIEIITAITEQTNLLALNAAIESARAGEHGKGFAVVSDEIRKLAEKSATAAEDISNLISQIQEDTTKTVNSIDQSSATIKSGIDLVKNVGESFGKLKSLQETSNQEIQDITKRSNQIAKYGREIAKVISNTKAITSKSLEQIKSIASDTSVQSSVMQEILSSFNVINNTADDLLNLSKSVNL</sequence>
<dbReference type="GO" id="GO:0007165">
    <property type="term" value="P:signal transduction"/>
    <property type="evidence" value="ECO:0007669"/>
    <property type="project" value="UniProtKB-KW"/>
</dbReference>
<accession>A0A1M6IF47</accession>
<keyword evidence="4" id="KW-1133">Transmembrane helix</keyword>
<dbReference type="SMART" id="SM00283">
    <property type="entry name" value="MA"/>
    <property type="match status" value="1"/>
</dbReference>
<keyword evidence="7" id="KW-1185">Reference proteome</keyword>
<feature type="transmembrane region" description="Helical" evidence="4">
    <location>
        <begin position="119"/>
        <end position="136"/>
    </location>
</feature>
<evidence type="ECO:0000256" key="3">
    <source>
        <dbReference type="PROSITE-ProRule" id="PRU00284"/>
    </source>
</evidence>
<dbReference type="InterPro" id="IPR004090">
    <property type="entry name" value="Chemotax_Me-accpt_rcpt"/>
</dbReference>
<feature type="transmembrane region" description="Helical" evidence="4">
    <location>
        <begin position="156"/>
        <end position="174"/>
    </location>
</feature>
<evidence type="ECO:0000313" key="6">
    <source>
        <dbReference type="EMBL" id="SHJ33094.1"/>
    </source>
</evidence>
<dbReference type="PRINTS" id="PR00260">
    <property type="entry name" value="CHEMTRNSDUCR"/>
</dbReference>
<dbReference type="SUPFAM" id="SSF58104">
    <property type="entry name" value="Methyl-accepting chemotaxis protein (MCP) signaling domain"/>
    <property type="match status" value="1"/>
</dbReference>